<dbReference type="Proteomes" id="UP001059295">
    <property type="component" value="Chromosome"/>
</dbReference>
<dbReference type="InterPro" id="IPR007318">
    <property type="entry name" value="Phopholipid_MeTrfase"/>
</dbReference>
<evidence type="ECO:0000256" key="2">
    <source>
        <dbReference type="ARBA" id="ARBA00022692"/>
    </source>
</evidence>
<feature type="transmembrane region" description="Helical" evidence="5">
    <location>
        <begin position="119"/>
        <end position="136"/>
    </location>
</feature>
<gene>
    <name evidence="6" type="ORF">NQ491_06615</name>
</gene>
<dbReference type="GeneID" id="82891391"/>
<feature type="transmembrane region" description="Helical" evidence="5">
    <location>
        <begin position="21"/>
        <end position="39"/>
    </location>
</feature>
<evidence type="ECO:0000256" key="3">
    <source>
        <dbReference type="ARBA" id="ARBA00022989"/>
    </source>
</evidence>
<feature type="transmembrane region" description="Helical" evidence="5">
    <location>
        <begin position="187"/>
        <end position="208"/>
    </location>
</feature>
<accession>A0ABY5UYP0</accession>
<feature type="transmembrane region" description="Helical" evidence="5">
    <location>
        <begin position="214"/>
        <end position="233"/>
    </location>
</feature>
<protein>
    <submittedName>
        <fullName evidence="6">Isoprenylcysteine carboxylmethyltransferase family protein</fullName>
    </submittedName>
</protein>
<keyword evidence="7" id="KW-1185">Reference proteome</keyword>
<evidence type="ECO:0000256" key="5">
    <source>
        <dbReference type="SAM" id="Phobius"/>
    </source>
</evidence>
<feature type="transmembrane region" description="Helical" evidence="5">
    <location>
        <begin position="45"/>
        <end position="63"/>
    </location>
</feature>
<feature type="transmembrane region" description="Helical" evidence="5">
    <location>
        <begin position="97"/>
        <end position="113"/>
    </location>
</feature>
<organism evidence="6 7">
    <name type="scientific">Alistipes ihumii AP11</name>
    <dbReference type="NCBI Taxonomy" id="1211813"/>
    <lineage>
        <taxon>Bacteria</taxon>
        <taxon>Pseudomonadati</taxon>
        <taxon>Bacteroidota</taxon>
        <taxon>Bacteroidia</taxon>
        <taxon>Bacteroidales</taxon>
        <taxon>Rikenellaceae</taxon>
        <taxon>Alistipes</taxon>
    </lineage>
</organism>
<keyword evidence="3 5" id="KW-1133">Transmembrane helix</keyword>
<evidence type="ECO:0000313" key="7">
    <source>
        <dbReference type="Proteomes" id="UP001059295"/>
    </source>
</evidence>
<dbReference type="EMBL" id="CP102294">
    <property type="protein sequence ID" value="UWN56341.1"/>
    <property type="molecule type" value="Genomic_DNA"/>
</dbReference>
<sequence>MTLSQSYSALSRKLYALRGRLSLWLLPASVAALLVTTPFRIADGWILLAVCALLLGSGFALRVRSTAVMLYRTRLRASGNPPAMPFPTEGIYARMRYPLYAGNFLIWSGIVLYTGTDWFVIGATALYAACYLTILGREERLMLGKYGADYRARCREVPALWPSRRSRGGAAVPVSATVSAVRREFRLLAGAVLVLLLLGIVKFRVVYLTWGIPFYWLVATGTALALFLAGWLLRRRRRGKVAAECVVRQSPEEK</sequence>
<comment type="subcellular location">
    <subcellularLocation>
        <location evidence="1">Endomembrane system</location>
        <topology evidence="1">Multi-pass membrane protein</topology>
    </subcellularLocation>
</comment>
<keyword evidence="2 5" id="KW-0812">Transmembrane</keyword>
<reference evidence="6" key="1">
    <citation type="journal article" date="2022" name="Cell">
        <title>Design, construction, and in vivo augmentation of a complex gut microbiome.</title>
        <authorList>
            <person name="Cheng A.G."/>
            <person name="Ho P.Y."/>
            <person name="Aranda-Diaz A."/>
            <person name="Jain S."/>
            <person name="Yu F.B."/>
            <person name="Meng X."/>
            <person name="Wang M."/>
            <person name="Iakiviak M."/>
            <person name="Nagashima K."/>
            <person name="Zhao A."/>
            <person name="Murugkar P."/>
            <person name="Patil A."/>
            <person name="Atabakhsh K."/>
            <person name="Weakley A."/>
            <person name="Yan J."/>
            <person name="Brumbaugh A.R."/>
            <person name="Higginbottom S."/>
            <person name="Dimas A."/>
            <person name="Shiver A.L."/>
            <person name="Deutschbauer A."/>
            <person name="Neff N."/>
            <person name="Sonnenburg J.L."/>
            <person name="Huang K.C."/>
            <person name="Fischbach M.A."/>
        </authorList>
    </citation>
    <scope>NUCLEOTIDE SEQUENCE</scope>
    <source>
        <strain evidence="6">AP11</strain>
    </source>
</reference>
<name>A0ABY5UYP0_9BACT</name>
<evidence type="ECO:0000256" key="1">
    <source>
        <dbReference type="ARBA" id="ARBA00004127"/>
    </source>
</evidence>
<dbReference type="RefSeq" id="WP_019246132.1">
    <property type="nucleotide sequence ID" value="NZ_CAPH01000013.1"/>
</dbReference>
<proteinExistence type="predicted"/>
<dbReference type="Pfam" id="PF04191">
    <property type="entry name" value="PEMT"/>
    <property type="match status" value="1"/>
</dbReference>
<dbReference type="Gene3D" id="1.20.120.1630">
    <property type="match status" value="1"/>
</dbReference>
<evidence type="ECO:0000256" key="4">
    <source>
        <dbReference type="ARBA" id="ARBA00023136"/>
    </source>
</evidence>
<evidence type="ECO:0000313" key="6">
    <source>
        <dbReference type="EMBL" id="UWN56341.1"/>
    </source>
</evidence>
<keyword evidence="4 5" id="KW-0472">Membrane</keyword>